<evidence type="ECO:0000313" key="6">
    <source>
        <dbReference type="Proteomes" id="UP001152797"/>
    </source>
</evidence>
<reference evidence="4" key="1">
    <citation type="submission" date="2022-10" db="EMBL/GenBank/DDBJ databases">
        <authorList>
            <person name="Chen Y."/>
            <person name="Dougan E. K."/>
            <person name="Chan C."/>
            <person name="Rhodes N."/>
            <person name="Thang M."/>
        </authorList>
    </citation>
    <scope>NUCLEOTIDE SEQUENCE</scope>
</reference>
<protein>
    <submittedName>
        <fullName evidence="5">CCHC-type domain-containing protein</fullName>
    </submittedName>
</protein>
<feature type="domain" description="CCHC-type" evidence="3">
    <location>
        <begin position="318"/>
        <end position="333"/>
    </location>
</feature>
<dbReference type="GO" id="GO:0008270">
    <property type="term" value="F:zinc ion binding"/>
    <property type="evidence" value="ECO:0007669"/>
    <property type="project" value="UniProtKB-KW"/>
</dbReference>
<dbReference type="Proteomes" id="UP001152797">
    <property type="component" value="Unassembled WGS sequence"/>
</dbReference>
<evidence type="ECO:0000259" key="3">
    <source>
        <dbReference type="PROSITE" id="PS50158"/>
    </source>
</evidence>
<dbReference type="InterPro" id="IPR036875">
    <property type="entry name" value="Znf_CCHC_sf"/>
</dbReference>
<gene>
    <name evidence="4" type="ORF">C1SCF055_LOCUS2698</name>
</gene>
<dbReference type="OrthoDB" id="1712839at2759"/>
<dbReference type="EMBL" id="CAMXCT020000125">
    <property type="protein sequence ID" value="CAL1127655.1"/>
    <property type="molecule type" value="Genomic_DNA"/>
</dbReference>
<evidence type="ECO:0000256" key="1">
    <source>
        <dbReference type="PROSITE-ProRule" id="PRU00047"/>
    </source>
</evidence>
<accession>A0A9P1BKD2</accession>
<feature type="non-terminal residue" evidence="4">
    <location>
        <position position="1075"/>
    </location>
</feature>
<comment type="caution">
    <text evidence="4">The sequence shown here is derived from an EMBL/GenBank/DDBJ whole genome shotgun (WGS) entry which is preliminary data.</text>
</comment>
<keyword evidence="1" id="KW-0479">Metal-binding</keyword>
<keyword evidence="1" id="KW-0862">Zinc</keyword>
<feature type="region of interest" description="Disordered" evidence="2">
    <location>
        <begin position="282"/>
        <end position="305"/>
    </location>
</feature>
<dbReference type="Gene3D" id="4.10.60.10">
    <property type="entry name" value="Zinc finger, CCHC-type"/>
    <property type="match status" value="1"/>
</dbReference>
<dbReference type="AlphaFoldDB" id="A0A9P1BKD2"/>
<reference evidence="5 6" key="2">
    <citation type="submission" date="2024-05" db="EMBL/GenBank/DDBJ databases">
        <authorList>
            <person name="Chen Y."/>
            <person name="Shah S."/>
            <person name="Dougan E. K."/>
            <person name="Thang M."/>
            <person name="Chan C."/>
        </authorList>
    </citation>
    <scope>NUCLEOTIDE SEQUENCE [LARGE SCALE GENOMIC DNA]</scope>
</reference>
<feature type="region of interest" description="Disordered" evidence="2">
    <location>
        <begin position="547"/>
        <end position="632"/>
    </location>
</feature>
<dbReference type="SUPFAM" id="SSF57756">
    <property type="entry name" value="Retrovirus zinc finger-like domains"/>
    <property type="match status" value="1"/>
</dbReference>
<evidence type="ECO:0000313" key="5">
    <source>
        <dbReference type="EMBL" id="CAL4761592.1"/>
    </source>
</evidence>
<dbReference type="InterPro" id="IPR001878">
    <property type="entry name" value="Znf_CCHC"/>
</dbReference>
<sequence>MSAAAESGTGQPEDRTSSIWSILPSFDPSTDDPREYVDKVKFLHSICPPKDKSMLAPRLAMLMKGTAWAQIKSADTAKLADPDQGIQVLLSAVATWEEAAELQTYDKFEKALYRIIQKADETNMSFVNRLNVAFMELGEVNVKDMKAFILLRQSSLTADDKRKVIVMTNGKMEAEKIEAAMRTLYTKVMGSNSTSDSKRKVYPVNYMDDEPEEVHHVAEEEHFDEDWILQTLVDQGDEDAQVVADFEDQLVEVCQESPELSLCFSAYSEARGRIRDKIKSRGFWPAKGKGKGPRKGFSGKGGGKRRQSLADRIAASHCRVCGQKGHWKWECPKRGGSSTTASNADVNMALEVKSSSVAEEIIHDLPSSSSPLELHDLLFGHQVQWGKSDTVFRFGNNGTLSSVGALYLPIGCRWMRLEVVAGSNKNPPELPFPEDSSLNYACPTKATIRRPQGVKTMEEWDSQIFPEGKHSGETFKMVHDQDLKYRSFMMNHPNLTNPWALSFQNYVRAMNLVAMQASDTGGEFLEGNNGNCVEYDTSLASRSLRSGMGFDDGRGGTVSTSEAKFESRSGRGIRDGLGEGHGERAAPHHQHRDPSEGARSDAQEHRYLSGPNLVTPASVQDEPGKLMSTPANLQECGPELERLSMVIQKELDAMLALTWEVNAPRDKSLSCKIQPNEKCKLDLLEVYCEENSQLTETALKVGLKARRFTKADGDLSTPQGQAALWEVLLKENPRDVWMSPECKLWGTDRFRLPKGEYEESDIPLRQTFILHRVSGLCYAEADPSEWILNWKSATGTEAPDELSSKGERAKARLVIIGFEDPGLDTVVNDAPTTLSKDGRIDFRQWDDCSIEYDQIGYIEKIAPISVGELQSAVCRATVNELLTANKVLAEAKQNPVSLMVLPIAPGDVTYCAFSDASSLSNKQNCAHQGTLIFATTPALLDNQRSVVAPVAWTSKRIPRVVRSTLGAEAAALCNSVDRLMWIRVLWAWVRNPECNWRQPEKLLLEERTSAFVTDCKGAFDLLTRTALPQCSEHRTTIECLLIRERLRENCVVRWVSSQAMLSDCLTKSMDSQVLR</sequence>
<feature type="compositionally biased region" description="Basic and acidic residues" evidence="2">
    <location>
        <begin position="563"/>
        <end position="607"/>
    </location>
</feature>
<evidence type="ECO:0000256" key="2">
    <source>
        <dbReference type="SAM" id="MobiDB-lite"/>
    </source>
</evidence>
<keyword evidence="1" id="KW-0863">Zinc-finger</keyword>
<dbReference type="GO" id="GO:0003676">
    <property type="term" value="F:nucleic acid binding"/>
    <property type="evidence" value="ECO:0007669"/>
    <property type="project" value="InterPro"/>
</dbReference>
<proteinExistence type="predicted"/>
<feature type="region of interest" description="Disordered" evidence="2">
    <location>
        <begin position="1"/>
        <end position="26"/>
    </location>
</feature>
<evidence type="ECO:0000313" key="4">
    <source>
        <dbReference type="EMBL" id="CAI3974280.1"/>
    </source>
</evidence>
<dbReference type="EMBL" id="CAMXCT030000125">
    <property type="protein sequence ID" value="CAL4761592.1"/>
    <property type="molecule type" value="Genomic_DNA"/>
</dbReference>
<keyword evidence="6" id="KW-1185">Reference proteome</keyword>
<dbReference type="EMBL" id="CAMXCT010000125">
    <property type="protein sequence ID" value="CAI3974280.1"/>
    <property type="molecule type" value="Genomic_DNA"/>
</dbReference>
<name>A0A9P1BKD2_9DINO</name>
<dbReference type="PROSITE" id="PS50158">
    <property type="entry name" value="ZF_CCHC"/>
    <property type="match status" value="1"/>
</dbReference>
<organism evidence="4">
    <name type="scientific">Cladocopium goreaui</name>
    <dbReference type="NCBI Taxonomy" id="2562237"/>
    <lineage>
        <taxon>Eukaryota</taxon>
        <taxon>Sar</taxon>
        <taxon>Alveolata</taxon>
        <taxon>Dinophyceae</taxon>
        <taxon>Suessiales</taxon>
        <taxon>Symbiodiniaceae</taxon>
        <taxon>Cladocopium</taxon>
    </lineage>
</organism>